<name>A0A4P9Y601_9FUNG</name>
<dbReference type="Proteomes" id="UP000267251">
    <property type="component" value="Unassembled WGS sequence"/>
</dbReference>
<feature type="compositionally biased region" description="Basic and acidic residues" evidence="1">
    <location>
        <begin position="93"/>
        <end position="111"/>
    </location>
</feature>
<sequence>MERLLAMAGPGTLAPPPFPLTTPSPPPATSPGQKLSTILETSETSRLTGASRLLRQTSRAVSNGSDWPGFHPGLGRSFTFQGDDLSGPTTPTRDGRLQEMDGSHDASDASHDDYLLEYKTPSRLPLRSSSSSNHNNNANVPVQDRARGSGSVFEPWNSAQKTPRKARTFRDRWLHAHSEDSGDEEMETRETATAPPRLDERHRTPRNLRSTRADITPVFTRANTDPEAIGPLNRAQPPPPGTPYWTPMGGTEAGSKPKEEKEEGRGGWLDQSQSPSIFRHRRNSLGSFGASTDSEEGDDMFKEGKEEWEEGEVFKKRMDEWEGGNAVPRGKVDGSKGGDHVKESTAHDGSEISDAAIPAPSALSASSMYFPQDKWSDDEEEVEDRLKSSSHPGSPTSRQYDGSNETPFLLLSPLPHPVNISEILSPIFRRRPSDLSVSRHEDESILADLPEQLQGRRERVNGISSPGWYFSRRSGPMGTLEGLGPEEERPVFSINGFDEISGIARGEGDERGEFSPARPIPLLDPGRPKSPGMSLHSGSTASTNPLTTPSVEALAKDVPRGMMGSELDGGFRGEGEMESGIEVFNSSFYLAKAAPMLLETKEDGEEEGFRASHPPRSRREYGGGTSHVSSLGSSSLFLGATGLDDTRGMREILNGRRKSAELTASSRMMGSEMTGMDQSSGWLVQEWARRPLAAAGHSPSEILSNTEGFSSADGLSHVEGPFHDGTSFSPPFTSTPAPKTKMGGGVREGTSTMTLDPRLRLSTHTVRMLYVAPKPTGSSREDPPLAQAVVGLTNKSEDWVPWELSWPGFRFDVTPVFGVLGPGEGLSLCLSVRSQHIPRSLGGGLSAGKVMVCGEGGGFDVMRVYVGAAAGQALSGLSSPSPVPEMSDVSGRKRGRGLGGGEEEDGLGQERKRTSIGLMRKWVYGRGWIDERERRPPSPTQDESRSSKKEEVSSRGVRQRLHVMEESLQGGECSLGQRTMRHVRVCNLTQEIMQVGARVEGPGFGLITSRVMVKPRCYVLLPIIWAPRRQGPTDGQLWLHEVSRPPAGSDPASTSIPLYGNGV</sequence>
<feature type="region of interest" description="Disordered" evidence="1">
    <location>
        <begin position="875"/>
        <end position="912"/>
    </location>
</feature>
<feature type="region of interest" description="Disordered" evidence="1">
    <location>
        <begin position="601"/>
        <end position="628"/>
    </location>
</feature>
<feature type="compositionally biased region" description="Low complexity" evidence="1">
    <location>
        <begin position="243"/>
        <end position="254"/>
    </location>
</feature>
<feature type="compositionally biased region" description="Basic and acidic residues" evidence="1">
    <location>
        <begin position="330"/>
        <end position="350"/>
    </location>
</feature>
<keyword evidence="3" id="KW-1185">Reference proteome</keyword>
<feature type="region of interest" description="Disordered" evidence="1">
    <location>
        <begin position="502"/>
        <end position="548"/>
    </location>
</feature>
<evidence type="ECO:0000313" key="2">
    <source>
        <dbReference type="EMBL" id="RKP14486.1"/>
    </source>
</evidence>
<reference evidence="3" key="1">
    <citation type="journal article" date="2018" name="Nat. Microbiol.">
        <title>Leveraging single-cell genomics to expand the fungal tree of life.</title>
        <authorList>
            <person name="Ahrendt S.R."/>
            <person name="Quandt C.A."/>
            <person name="Ciobanu D."/>
            <person name="Clum A."/>
            <person name="Salamov A."/>
            <person name="Andreopoulos B."/>
            <person name="Cheng J.F."/>
            <person name="Woyke T."/>
            <person name="Pelin A."/>
            <person name="Henrissat B."/>
            <person name="Reynolds N.K."/>
            <person name="Benny G.L."/>
            <person name="Smith M.E."/>
            <person name="James T.Y."/>
            <person name="Grigoriev I.V."/>
        </authorList>
    </citation>
    <scope>NUCLEOTIDE SEQUENCE [LARGE SCALE GENOMIC DNA]</scope>
</reference>
<feature type="region of interest" description="Disordered" evidence="1">
    <location>
        <begin position="56"/>
        <end position="111"/>
    </location>
</feature>
<feature type="compositionally biased region" description="Polar residues" evidence="1">
    <location>
        <begin position="536"/>
        <end position="548"/>
    </location>
</feature>
<evidence type="ECO:0000256" key="1">
    <source>
        <dbReference type="SAM" id="MobiDB-lite"/>
    </source>
</evidence>
<feature type="compositionally biased region" description="Polar residues" evidence="1">
    <location>
        <begin position="389"/>
        <end position="406"/>
    </location>
</feature>
<accession>A0A4P9Y601</accession>
<feature type="region of interest" description="Disordered" evidence="1">
    <location>
        <begin position="1044"/>
        <end position="1063"/>
    </location>
</feature>
<evidence type="ECO:0000313" key="3">
    <source>
        <dbReference type="Proteomes" id="UP000267251"/>
    </source>
</evidence>
<dbReference type="OrthoDB" id="10535057at2759"/>
<feature type="compositionally biased region" description="Polar residues" evidence="1">
    <location>
        <begin position="56"/>
        <end position="65"/>
    </location>
</feature>
<proteinExistence type="predicted"/>
<feature type="compositionally biased region" description="Low complexity" evidence="1">
    <location>
        <begin position="726"/>
        <end position="736"/>
    </location>
</feature>
<feature type="region of interest" description="Disordered" evidence="1">
    <location>
        <begin position="123"/>
        <end position="202"/>
    </location>
</feature>
<dbReference type="AlphaFoldDB" id="A0A4P9Y601"/>
<feature type="compositionally biased region" description="Pro residues" evidence="1">
    <location>
        <begin position="13"/>
        <end position="29"/>
    </location>
</feature>
<feature type="compositionally biased region" description="Basic and acidic residues" evidence="1">
    <location>
        <begin position="931"/>
        <end position="953"/>
    </location>
</feature>
<gene>
    <name evidence="2" type="ORF">BJ684DRAFT_15195</name>
</gene>
<dbReference type="EMBL" id="KZ987828">
    <property type="protein sequence ID" value="RKP14486.1"/>
    <property type="molecule type" value="Genomic_DNA"/>
</dbReference>
<feature type="region of interest" description="Disordered" evidence="1">
    <location>
        <begin position="931"/>
        <end position="961"/>
    </location>
</feature>
<feature type="compositionally biased region" description="Basic and acidic residues" evidence="1">
    <location>
        <begin position="168"/>
        <end position="180"/>
    </location>
</feature>
<feature type="region of interest" description="Disordered" evidence="1">
    <location>
        <begin position="1"/>
        <end position="37"/>
    </location>
</feature>
<organism evidence="2 3">
    <name type="scientific">Piptocephalis cylindrospora</name>
    <dbReference type="NCBI Taxonomy" id="1907219"/>
    <lineage>
        <taxon>Eukaryota</taxon>
        <taxon>Fungi</taxon>
        <taxon>Fungi incertae sedis</taxon>
        <taxon>Zoopagomycota</taxon>
        <taxon>Zoopagomycotina</taxon>
        <taxon>Zoopagomycetes</taxon>
        <taxon>Zoopagales</taxon>
        <taxon>Piptocephalidaceae</taxon>
        <taxon>Piptocephalis</taxon>
    </lineage>
</organism>
<feature type="region of interest" description="Disordered" evidence="1">
    <location>
        <begin position="713"/>
        <end position="752"/>
    </location>
</feature>
<feature type="compositionally biased region" description="Low complexity" evidence="1">
    <location>
        <begin position="128"/>
        <end position="139"/>
    </location>
</feature>
<feature type="compositionally biased region" description="Basic and acidic residues" evidence="1">
    <location>
        <begin position="255"/>
        <end position="265"/>
    </location>
</feature>
<feature type="compositionally biased region" description="Low complexity" evidence="1">
    <location>
        <begin position="352"/>
        <end position="367"/>
    </location>
</feature>
<feature type="region of interest" description="Disordered" evidence="1">
    <location>
        <begin position="223"/>
        <end position="407"/>
    </location>
</feature>
<protein>
    <submittedName>
        <fullName evidence="2">Uncharacterized protein</fullName>
    </submittedName>
</protein>